<dbReference type="InterPro" id="IPR005471">
    <property type="entry name" value="Tscrpt_reg_IclR_N"/>
</dbReference>
<dbReference type="PROSITE" id="PS51078">
    <property type="entry name" value="ICLR_ED"/>
    <property type="match status" value="1"/>
</dbReference>
<dbReference type="Pfam" id="PF09339">
    <property type="entry name" value="HTH_IclR"/>
    <property type="match status" value="1"/>
</dbReference>
<dbReference type="InterPro" id="IPR014757">
    <property type="entry name" value="Tscrpt_reg_IclR_C"/>
</dbReference>
<gene>
    <name evidence="7" type="ORF">AL504_25420</name>
</gene>
<dbReference type="Gene3D" id="3.30.450.40">
    <property type="match status" value="1"/>
</dbReference>
<sequence>MSTESSTGIQSAEIALDVLTRLAELGGAVSVSELGRSLDMPRAKAHRYLVSLERRGYVEQDPASARYRLGPQALHTGLAALAEVDFVKLAAGCLEDLSAAIGQTVFISVWGQHGPTIVQWRDARLPVTVNVRVGSVLPLLNSATGRVFAAWLPEALALPRALAEWDTARRQGADAAQLLDDPAPGQPPDAAGKRPPIDPADPAAALRARWQATRERGYACVSGHLLHGIDSAALPVLDAQGQLAGAITGLGLHGGFDLAPDGTPLRALTAAAADCSRRLGWRGGR</sequence>
<dbReference type="GO" id="GO:0045892">
    <property type="term" value="P:negative regulation of DNA-templated transcription"/>
    <property type="evidence" value="ECO:0007669"/>
    <property type="project" value="TreeGrafter"/>
</dbReference>
<dbReference type="Gene3D" id="1.10.10.10">
    <property type="entry name" value="Winged helix-like DNA-binding domain superfamily/Winged helix DNA-binding domain"/>
    <property type="match status" value="1"/>
</dbReference>
<evidence type="ECO:0000259" key="5">
    <source>
        <dbReference type="PROSITE" id="PS51077"/>
    </source>
</evidence>
<evidence type="ECO:0000256" key="1">
    <source>
        <dbReference type="ARBA" id="ARBA00023015"/>
    </source>
</evidence>
<dbReference type="GO" id="GO:0003677">
    <property type="term" value="F:DNA binding"/>
    <property type="evidence" value="ECO:0007669"/>
    <property type="project" value="UniProtKB-KW"/>
</dbReference>
<evidence type="ECO:0000259" key="6">
    <source>
        <dbReference type="PROSITE" id="PS51078"/>
    </source>
</evidence>
<feature type="region of interest" description="Disordered" evidence="4">
    <location>
        <begin position="178"/>
        <end position="201"/>
    </location>
</feature>
<dbReference type="PANTHER" id="PTHR30136">
    <property type="entry name" value="HELIX-TURN-HELIX TRANSCRIPTIONAL REGULATOR, ICLR FAMILY"/>
    <property type="match status" value="1"/>
</dbReference>
<keyword evidence="1" id="KW-0805">Transcription regulation</keyword>
<organism evidence="7 8">
    <name type="scientific">Alcaligenes xylosoxydans xylosoxydans</name>
    <name type="common">Achromobacter xylosoxidans</name>
    <dbReference type="NCBI Taxonomy" id="85698"/>
    <lineage>
        <taxon>Bacteria</taxon>
        <taxon>Pseudomonadati</taxon>
        <taxon>Pseudomonadota</taxon>
        <taxon>Betaproteobacteria</taxon>
        <taxon>Burkholderiales</taxon>
        <taxon>Alcaligenaceae</taxon>
        <taxon>Achromobacter</taxon>
    </lineage>
</organism>
<dbReference type="EMBL" id="CP014060">
    <property type="protein sequence ID" value="AMG39059.1"/>
    <property type="molecule type" value="Genomic_DNA"/>
</dbReference>
<evidence type="ECO:0000256" key="4">
    <source>
        <dbReference type="SAM" id="MobiDB-lite"/>
    </source>
</evidence>
<dbReference type="SMART" id="SM00346">
    <property type="entry name" value="HTH_ICLR"/>
    <property type="match status" value="1"/>
</dbReference>
<feature type="domain" description="IclR-ED" evidence="6">
    <location>
        <begin position="72"/>
        <end position="281"/>
    </location>
</feature>
<evidence type="ECO:0000256" key="3">
    <source>
        <dbReference type="ARBA" id="ARBA00023163"/>
    </source>
</evidence>
<dbReference type="Pfam" id="PF01614">
    <property type="entry name" value="IclR_C"/>
    <property type="match status" value="1"/>
</dbReference>
<protein>
    <submittedName>
        <fullName evidence="7">IclR family transcriptional regulator</fullName>
    </submittedName>
</protein>
<feature type="domain" description="HTH iclR-type" evidence="5">
    <location>
        <begin position="9"/>
        <end position="71"/>
    </location>
</feature>
<evidence type="ECO:0000313" key="8">
    <source>
        <dbReference type="Proteomes" id="UP000060602"/>
    </source>
</evidence>
<dbReference type="InterPro" id="IPR036388">
    <property type="entry name" value="WH-like_DNA-bd_sf"/>
</dbReference>
<evidence type="ECO:0000256" key="2">
    <source>
        <dbReference type="ARBA" id="ARBA00023125"/>
    </source>
</evidence>
<dbReference type="FunFam" id="1.10.10.10:FF:000056">
    <property type="entry name" value="IclR family transcriptional regulator"/>
    <property type="match status" value="1"/>
</dbReference>
<dbReference type="SUPFAM" id="SSF55781">
    <property type="entry name" value="GAF domain-like"/>
    <property type="match status" value="1"/>
</dbReference>
<dbReference type="AlphaFoldDB" id="A0A0X8P348"/>
<keyword evidence="2" id="KW-0238">DNA-binding</keyword>
<dbReference type="InterPro" id="IPR036390">
    <property type="entry name" value="WH_DNA-bd_sf"/>
</dbReference>
<name>A0A0X8P348_ALCXX</name>
<dbReference type="Proteomes" id="UP000060602">
    <property type="component" value="Chromosome"/>
</dbReference>
<evidence type="ECO:0000313" key="7">
    <source>
        <dbReference type="EMBL" id="AMG39059.1"/>
    </source>
</evidence>
<dbReference type="InterPro" id="IPR029016">
    <property type="entry name" value="GAF-like_dom_sf"/>
</dbReference>
<dbReference type="PROSITE" id="PS51077">
    <property type="entry name" value="HTH_ICLR"/>
    <property type="match status" value="1"/>
</dbReference>
<dbReference type="SUPFAM" id="SSF46785">
    <property type="entry name" value="Winged helix' DNA-binding domain"/>
    <property type="match status" value="1"/>
</dbReference>
<reference evidence="8" key="1">
    <citation type="submission" date="2015-12" db="EMBL/GenBank/DDBJ databases">
        <title>FDA dAtabase for Regulatory Grade micrObial Sequences (FDA-ARGOS): Supporting development and validation of Infectious Disease Dx tests.</title>
        <authorList>
            <person name="Case J."/>
            <person name="Tallon L."/>
            <person name="Sadzewicz L."/>
            <person name="Sengamalay N."/>
            <person name="Ott S."/>
            <person name="Godinez A."/>
            <person name="Nagaraj S."/>
            <person name="Nadendla S."/>
            <person name="Sichtig H."/>
        </authorList>
    </citation>
    <scope>NUCLEOTIDE SEQUENCE [LARGE SCALE GENOMIC DNA]</scope>
    <source>
        <strain evidence="8">FDAARGOS_147</strain>
    </source>
</reference>
<dbReference type="GO" id="GO:0003700">
    <property type="term" value="F:DNA-binding transcription factor activity"/>
    <property type="evidence" value="ECO:0007669"/>
    <property type="project" value="TreeGrafter"/>
</dbReference>
<dbReference type="PANTHER" id="PTHR30136:SF8">
    <property type="entry name" value="TRANSCRIPTIONAL REGULATORY PROTEIN"/>
    <property type="match status" value="1"/>
</dbReference>
<dbReference type="InterPro" id="IPR050707">
    <property type="entry name" value="HTH_MetabolicPath_Reg"/>
</dbReference>
<dbReference type="RefSeq" id="WP_061073599.1">
    <property type="nucleotide sequence ID" value="NZ_CP014060.2"/>
</dbReference>
<accession>A0A0X8P348</accession>
<proteinExistence type="predicted"/>
<keyword evidence="3" id="KW-0804">Transcription</keyword>